<protein>
    <submittedName>
        <fullName evidence="3">Gamma-glutamyltransferase</fullName>
    </submittedName>
</protein>
<dbReference type="InterPro" id="IPR029055">
    <property type="entry name" value="Ntn_hydrolases_N"/>
</dbReference>
<dbReference type="PANTHER" id="PTHR43199">
    <property type="entry name" value="GLUTATHIONE HYDROLASE"/>
    <property type="match status" value="1"/>
</dbReference>
<dbReference type="GO" id="GO:0016740">
    <property type="term" value="F:transferase activity"/>
    <property type="evidence" value="ECO:0007669"/>
    <property type="project" value="UniProtKB-KW"/>
</dbReference>
<reference evidence="3 4" key="1">
    <citation type="submission" date="2012-05" db="EMBL/GenBank/DDBJ databases">
        <title>Genome sequence of Nitritalea halalkaliphila LW7.</title>
        <authorList>
            <person name="Jangir P.K."/>
            <person name="Singh A."/>
            <person name="Shivaji S."/>
            <person name="Sharma R."/>
        </authorList>
    </citation>
    <scope>NUCLEOTIDE SEQUENCE [LARGE SCALE GENOMIC DNA]</scope>
    <source>
        <strain evidence="3 4">LW7</strain>
    </source>
</reference>
<evidence type="ECO:0000256" key="2">
    <source>
        <dbReference type="SAM" id="SignalP"/>
    </source>
</evidence>
<evidence type="ECO:0000313" key="3">
    <source>
        <dbReference type="EMBL" id="EIM77584.1"/>
    </source>
</evidence>
<dbReference type="PANTHER" id="PTHR43199:SF1">
    <property type="entry name" value="GLUTATHIONE HYDROLASE PROENZYME"/>
    <property type="match status" value="1"/>
</dbReference>
<organism evidence="3 4">
    <name type="scientific">Nitritalea halalkaliphila LW7</name>
    <dbReference type="NCBI Taxonomy" id="1189621"/>
    <lineage>
        <taxon>Bacteria</taxon>
        <taxon>Pseudomonadati</taxon>
        <taxon>Bacteroidota</taxon>
        <taxon>Cytophagia</taxon>
        <taxon>Cytophagales</taxon>
        <taxon>Cyclobacteriaceae</taxon>
        <taxon>Nitritalea</taxon>
    </lineage>
</organism>
<dbReference type="PROSITE" id="PS51257">
    <property type="entry name" value="PROKAR_LIPOPROTEIN"/>
    <property type="match status" value="1"/>
</dbReference>
<keyword evidence="3" id="KW-0808">Transferase</keyword>
<evidence type="ECO:0000313" key="4">
    <source>
        <dbReference type="Proteomes" id="UP000005551"/>
    </source>
</evidence>
<dbReference type="EMBL" id="AJYA01000014">
    <property type="protein sequence ID" value="EIM77584.1"/>
    <property type="molecule type" value="Genomic_DNA"/>
</dbReference>
<gene>
    <name evidence="3" type="ORF">A3SI_06504</name>
</gene>
<proteinExistence type="inferred from homology"/>
<keyword evidence="4" id="KW-1185">Reference proteome</keyword>
<dbReference type="SUPFAM" id="SSF56235">
    <property type="entry name" value="N-terminal nucleophile aminohydrolases (Ntn hydrolases)"/>
    <property type="match status" value="1"/>
</dbReference>
<accession>I5C6Y2</accession>
<sequence length="150" mass="15805">MRRTVKPLPFLALSFLLLLTAVTSCYEQETGPKFRGEVAENAMVVAARDEAARIGLSVLQAGGNAFDAMIATELALAVAYPFAGNLGGGGFMVYRTAEGEIGSLDYREKAPLKASRDMYLDDDGEVIPGLSTQGAGDRSAGHGRGRICCA</sequence>
<name>I5C6Y2_9BACT</name>
<dbReference type="Pfam" id="PF01019">
    <property type="entry name" value="G_glu_transpept"/>
    <property type="match status" value="1"/>
</dbReference>
<feature type="signal peptide" evidence="2">
    <location>
        <begin position="1"/>
        <end position="26"/>
    </location>
</feature>
<dbReference type="InterPro" id="IPR051792">
    <property type="entry name" value="GGT_bact"/>
</dbReference>
<feature type="chain" id="PRO_5003699991" evidence="2">
    <location>
        <begin position="27"/>
        <end position="150"/>
    </location>
</feature>
<dbReference type="STRING" id="1189621.A3SI_06504"/>
<dbReference type="PATRIC" id="fig|1189621.3.peg.1359"/>
<comment type="caution">
    <text evidence="3">The sequence shown here is derived from an EMBL/GenBank/DDBJ whole genome shotgun (WGS) entry which is preliminary data.</text>
</comment>
<evidence type="ECO:0000256" key="1">
    <source>
        <dbReference type="ARBA" id="ARBA00009381"/>
    </source>
</evidence>
<comment type="similarity">
    <text evidence="1">Belongs to the gamma-glutamyltransferase family.</text>
</comment>
<dbReference type="Proteomes" id="UP000005551">
    <property type="component" value="Unassembled WGS sequence"/>
</dbReference>
<dbReference type="AlphaFoldDB" id="I5C6Y2"/>
<keyword evidence="2" id="KW-0732">Signal</keyword>